<feature type="region of interest" description="Disordered" evidence="1">
    <location>
        <begin position="114"/>
        <end position="139"/>
    </location>
</feature>
<dbReference type="EMBL" id="JABFUD020000016">
    <property type="protein sequence ID" value="KAI5068463.1"/>
    <property type="molecule type" value="Genomic_DNA"/>
</dbReference>
<name>A0A9D4UJA4_ADICA</name>
<comment type="caution">
    <text evidence="2">The sequence shown here is derived from an EMBL/GenBank/DDBJ whole genome shotgun (WGS) entry which is preliminary data.</text>
</comment>
<proteinExistence type="predicted"/>
<sequence length="139" mass="15128">MACRLAETVKSCVAAEADCGIWAQSTANCVDEAYRIEEENRNNLQRVLTLAAYARDLVKSTKFGRLWTDQKESPKQKINELCLQTISAACARENLAIARDVGGIWACCRVGTSPPRQGAPTEPNLDPFDAGPTTVPFPA</sequence>
<evidence type="ECO:0000313" key="3">
    <source>
        <dbReference type="Proteomes" id="UP000886520"/>
    </source>
</evidence>
<evidence type="ECO:0000313" key="2">
    <source>
        <dbReference type="EMBL" id="KAI5068463.1"/>
    </source>
</evidence>
<protein>
    <submittedName>
        <fullName evidence="2">Uncharacterized protein</fullName>
    </submittedName>
</protein>
<dbReference type="Proteomes" id="UP000886520">
    <property type="component" value="Chromosome 16"/>
</dbReference>
<keyword evidence="3" id="KW-1185">Reference proteome</keyword>
<evidence type="ECO:0000256" key="1">
    <source>
        <dbReference type="SAM" id="MobiDB-lite"/>
    </source>
</evidence>
<dbReference type="AlphaFoldDB" id="A0A9D4UJA4"/>
<reference evidence="2" key="1">
    <citation type="submission" date="2021-01" db="EMBL/GenBank/DDBJ databases">
        <title>Adiantum capillus-veneris genome.</title>
        <authorList>
            <person name="Fang Y."/>
            <person name="Liao Q."/>
        </authorList>
    </citation>
    <scope>NUCLEOTIDE SEQUENCE</scope>
    <source>
        <strain evidence="2">H3</strain>
        <tissue evidence="2">Leaf</tissue>
    </source>
</reference>
<organism evidence="2 3">
    <name type="scientific">Adiantum capillus-veneris</name>
    <name type="common">Maidenhair fern</name>
    <dbReference type="NCBI Taxonomy" id="13818"/>
    <lineage>
        <taxon>Eukaryota</taxon>
        <taxon>Viridiplantae</taxon>
        <taxon>Streptophyta</taxon>
        <taxon>Embryophyta</taxon>
        <taxon>Tracheophyta</taxon>
        <taxon>Polypodiopsida</taxon>
        <taxon>Polypodiidae</taxon>
        <taxon>Polypodiales</taxon>
        <taxon>Pteridineae</taxon>
        <taxon>Pteridaceae</taxon>
        <taxon>Vittarioideae</taxon>
        <taxon>Adiantum</taxon>
    </lineage>
</organism>
<gene>
    <name evidence="2" type="ORF">GOP47_0016808</name>
</gene>
<accession>A0A9D4UJA4</accession>